<dbReference type="Proteomes" id="UP001611383">
    <property type="component" value="Chromosome"/>
</dbReference>
<proteinExistence type="predicted"/>
<reference evidence="2 3" key="1">
    <citation type="submission" date="2019-08" db="EMBL/GenBank/DDBJ databases">
        <title>Archangium and Cystobacter genomes.</title>
        <authorList>
            <person name="Chen I.-C.K."/>
            <person name="Wielgoss S."/>
        </authorList>
    </citation>
    <scope>NUCLEOTIDE SEQUENCE [LARGE SCALE GENOMIC DNA]</scope>
    <source>
        <strain evidence="2 3">Cbm 6</strain>
    </source>
</reference>
<accession>A0ABY9XC15</accession>
<dbReference type="InterPro" id="IPR002125">
    <property type="entry name" value="CMP_dCMP_dom"/>
</dbReference>
<feature type="domain" description="CMP/dCMP-type deaminase" evidence="1">
    <location>
        <begin position="1"/>
        <end position="120"/>
    </location>
</feature>
<organism evidence="2 3">
    <name type="scientific">Archangium minus</name>
    <dbReference type="NCBI Taxonomy" id="83450"/>
    <lineage>
        <taxon>Bacteria</taxon>
        <taxon>Pseudomonadati</taxon>
        <taxon>Myxococcota</taxon>
        <taxon>Myxococcia</taxon>
        <taxon>Myxococcales</taxon>
        <taxon>Cystobacterineae</taxon>
        <taxon>Archangiaceae</taxon>
        <taxon>Archangium</taxon>
    </lineage>
</organism>
<dbReference type="SUPFAM" id="SSF53927">
    <property type="entry name" value="Cytidine deaminase-like"/>
    <property type="match status" value="1"/>
</dbReference>
<sequence>MRLAIELGEQAKGHTGDNPYVGCVIVVDGRVVGSGYTQPPYQPHAEASAFLDAEQRGHEVRGGTLYSTVEPCCFFGRTPPCAQAIIDRGIARVVIGIRDPHPRVNGQGVAQLRAAGIEVTESVCHEEVRSYLAGWLSRVGPGHG</sequence>
<dbReference type="PANTHER" id="PTHR11079">
    <property type="entry name" value="CYTOSINE DEAMINASE FAMILY MEMBER"/>
    <property type="match status" value="1"/>
</dbReference>
<evidence type="ECO:0000313" key="2">
    <source>
        <dbReference type="EMBL" id="WNG52930.1"/>
    </source>
</evidence>
<dbReference type="PANTHER" id="PTHR11079:SF162">
    <property type="entry name" value="RIBOFLAVIN BIOSYNTHESIS PROTEIN PYRD, CHLOROPLASTIC"/>
    <property type="match status" value="1"/>
</dbReference>
<dbReference type="EMBL" id="CP043494">
    <property type="protein sequence ID" value="WNG52930.1"/>
    <property type="molecule type" value="Genomic_DNA"/>
</dbReference>
<evidence type="ECO:0000313" key="3">
    <source>
        <dbReference type="Proteomes" id="UP001611383"/>
    </source>
</evidence>
<dbReference type="CDD" id="cd01284">
    <property type="entry name" value="Riboflavin_deaminase-reductase"/>
    <property type="match status" value="1"/>
</dbReference>
<dbReference type="Pfam" id="PF00383">
    <property type="entry name" value="dCMP_cyt_deam_1"/>
    <property type="match status" value="1"/>
</dbReference>
<gene>
    <name evidence="2" type="ORF">F0U60_44585</name>
</gene>
<dbReference type="Gene3D" id="3.40.140.10">
    <property type="entry name" value="Cytidine Deaminase, domain 2"/>
    <property type="match status" value="1"/>
</dbReference>
<keyword evidence="3" id="KW-1185">Reference proteome</keyword>
<name>A0ABY9XC15_9BACT</name>
<dbReference type="PROSITE" id="PS51747">
    <property type="entry name" value="CYT_DCMP_DEAMINASES_2"/>
    <property type="match status" value="1"/>
</dbReference>
<dbReference type="InterPro" id="IPR016193">
    <property type="entry name" value="Cytidine_deaminase-like"/>
</dbReference>
<protein>
    <submittedName>
        <fullName evidence="2">Riboflavin biosynthesis protein RibD</fullName>
    </submittedName>
</protein>
<evidence type="ECO:0000259" key="1">
    <source>
        <dbReference type="PROSITE" id="PS51747"/>
    </source>
</evidence>